<dbReference type="EMBL" id="HBFQ01000767">
    <property type="protein sequence ID" value="CAD8826152.1"/>
    <property type="molecule type" value="Transcribed_RNA"/>
</dbReference>
<dbReference type="PANTHER" id="PTHR11802:SF201">
    <property type="entry name" value="CARBOXYPEPTIDASE"/>
    <property type="match status" value="1"/>
</dbReference>
<proteinExistence type="inferred from homology"/>
<name>A0A7S0ZM45_NOCSC</name>
<keyword evidence="2" id="KW-0378">Hydrolase</keyword>
<keyword evidence="2" id="KW-0121">Carboxypeptidase</keyword>
<gene>
    <name evidence="3" type="ORF">NSCI0253_LOCUS498</name>
</gene>
<protein>
    <recommendedName>
        <fullName evidence="2">Carboxypeptidase</fullName>
        <ecNumber evidence="2">3.4.16.-</ecNumber>
    </recommendedName>
</protein>
<dbReference type="PROSITE" id="PS00560">
    <property type="entry name" value="CARBOXYPEPT_SER_HIS"/>
    <property type="match status" value="1"/>
</dbReference>
<dbReference type="GO" id="GO:0006508">
    <property type="term" value="P:proteolysis"/>
    <property type="evidence" value="ECO:0007669"/>
    <property type="project" value="UniProtKB-KW"/>
</dbReference>
<dbReference type="InterPro" id="IPR018202">
    <property type="entry name" value="Ser_caboxypep_ser_AS"/>
</dbReference>
<dbReference type="PANTHER" id="PTHR11802">
    <property type="entry name" value="SERINE PROTEASE FAMILY S10 SERINE CARBOXYPEPTIDASE"/>
    <property type="match status" value="1"/>
</dbReference>
<dbReference type="Gene3D" id="3.40.50.1820">
    <property type="entry name" value="alpha/beta hydrolase"/>
    <property type="match status" value="1"/>
</dbReference>
<keyword evidence="2" id="KW-0645">Protease</keyword>
<dbReference type="GO" id="GO:0004185">
    <property type="term" value="F:serine-type carboxypeptidase activity"/>
    <property type="evidence" value="ECO:0007669"/>
    <property type="project" value="UniProtKB-UniRule"/>
</dbReference>
<evidence type="ECO:0000313" key="3">
    <source>
        <dbReference type="EMBL" id="CAD8826152.1"/>
    </source>
</evidence>
<comment type="similarity">
    <text evidence="1 2">Belongs to the peptidase S10 family.</text>
</comment>
<dbReference type="AlphaFoldDB" id="A0A7S0ZM45"/>
<dbReference type="PRINTS" id="PR00724">
    <property type="entry name" value="CRBOXYPTASEC"/>
</dbReference>
<dbReference type="InterPro" id="IPR029058">
    <property type="entry name" value="AB_hydrolase_fold"/>
</dbReference>
<organism evidence="3">
    <name type="scientific">Noctiluca scintillans</name>
    <name type="common">Sea sparkle</name>
    <name type="synonym">Red tide dinoflagellate</name>
    <dbReference type="NCBI Taxonomy" id="2966"/>
    <lineage>
        <taxon>Eukaryota</taxon>
        <taxon>Sar</taxon>
        <taxon>Alveolata</taxon>
        <taxon>Dinophyceae</taxon>
        <taxon>Noctilucales</taxon>
        <taxon>Noctilucaceae</taxon>
        <taxon>Noctiluca</taxon>
    </lineage>
</organism>
<evidence type="ECO:0000256" key="1">
    <source>
        <dbReference type="ARBA" id="ARBA00009431"/>
    </source>
</evidence>
<dbReference type="PROSITE" id="PS00131">
    <property type="entry name" value="CARBOXYPEPT_SER_SER"/>
    <property type="match status" value="1"/>
</dbReference>
<evidence type="ECO:0000256" key="2">
    <source>
        <dbReference type="RuleBase" id="RU361156"/>
    </source>
</evidence>
<dbReference type="InterPro" id="IPR033124">
    <property type="entry name" value="Ser_caboxypep_his_AS"/>
</dbReference>
<dbReference type="Pfam" id="PF00450">
    <property type="entry name" value="Peptidase_S10"/>
    <property type="match status" value="1"/>
</dbReference>
<accession>A0A7S0ZM45</accession>
<dbReference type="InterPro" id="IPR001563">
    <property type="entry name" value="Peptidase_S10"/>
</dbReference>
<sequence>MHEHYTFFESEGDPTSDPVIMWTNGGPGASSLFGSFSELGPYYFSKMSLQTESYKESGIPTVIENEYRWTKLGSLLIRNLPPPIGFSYCDPIGPSGDGHSCGSWNDTKTAAHSLTFMENWFKAFPEYAERDLYLIGESYAGIYIPTLTRNILGSSLAPQLKGIAVGDGCLGKDGGGCLPAQYEGPFFQAEFLHGHHQISTKTYYEILADCTHEELFGRVQSAECSAAVARMEEEFGSSFAYNLYDECYDFNLATNSRLEQSMRNRLKGVTYEPHHMDGFPCGPTEVLPIWTNLSSVKEALHVADDAFFFNADNGDGFTYNVTEPSLMPFYKALAELTDVRVLIYNGDADPGLNSFIGENWTGSLGLSLEESWRPWTLDGGVHIGGYVTRYAHDFQYLTIRGSGHMVPEYKPAAAFAFLQKWLANEDMPRYSPPADFAPVLGVRERVRRQQREAPITVV</sequence>
<reference evidence="3" key="1">
    <citation type="submission" date="2021-01" db="EMBL/GenBank/DDBJ databases">
        <authorList>
            <person name="Corre E."/>
            <person name="Pelletier E."/>
            <person name="Niang G."/>
            <person name="Scheremetjew M."/>
            <person name="Finn R."/>
            <person name="Kale V."/>
            <person name="Holt S."/>
            <person name="Cochrane G."/>
            <person name="Meng A."/>
            <person name="Brown T."/>
            <person name="Cohen L."/>
        </authorList>
    </citation>
    <scope>NUCLEOTIDE SEQUENCE</scope>
</reference>
<dbReference type="SUPFAM" id="SSF53474">
    <property type="entry name" value="alpha/beta-Hydrolases"/>
    <property type="match status" value="1"/>
</dbReference>
<dbReference type="EC" id="3.4.16.-" evidence="2"/>